<evidence type="ECO:0008006" key="5">
    <source>
        <dbReference type="Google" id="ProtNLM"/>
    </source>
</evidence>
<keyword evidence="2" id="KW-0732">Signal</keyword>
<dbReference type="AlphaFoldDB" id="A0AA88IF22"/>
<feature type="non-terminal residue" evidence="3">
    <location>
        <position position="1"/>
    </location>
</feature>
<feature type="signal peptide" evidence="2">
    <location>
        <begin position="1"/>
        <end position="31"/>
    </location>
</feature>
<organism evidence="3 4">
    <name type="scientific">Artemia franciscana</name>
    <name type="common">Brine shrimp</name>
    <name type="synonym">Artemia sanfranciscana</name>
    <dbReference type="NCBI Taxonomy" id="6661"/>
    <lineage>
        <taxon>Eukaryota</taxon>
        <taxon>Metazoa</taxon>
        <taxon>Ecdysozoa</taxon>
        <taxon>Arthropoda</taxon>
        <taxon>Crustacea</taxon>
        <taxon>Branchiopoda</taxon>
        <taxon>Anostraca</taxon>
        <taxon>Artemiidae</taxon>
        <taxon>Artemia</taxon>
    </lineage>
</organism>
<evidence type="ECO:0000256" key="2">
    <source>
        <dbReference type="SAM" id="SignalP"/>
    </source>
</evidence>
<sequence>GVPSSYEETHKVIMRFLVLLGLGLLAAVVSARPQDVEGKYDDVKILVNKENKIEKKDTNKAKSNIYDSYNYFEQQDAYGLKDSYGGAYAEPYGASHYAPTYQSSYVAPVAKKSYGASSYARPSYAAPSYTSSYATPSYAAPSYSSSYAAPMYGSPYSAPTYSSSYPGSTYGSSYTASDY</sequence>
<feature type="region of interest" description="Disordered" evidence="1">
    <location>
        <begin position="157"/>
        <end position="179"/>
    </location>
</feature>
<comment type="caution">
    <text evidence="3">The sequence shown here is derived from an EMBL/GenBank/DDBJ whole genome shotgun (WGS) entry which is preliminary data.</text>
</comment>
<dbReference type="EMBL" id="JAVRJZ010000008">
    <property type="protein sequence ID" value="KAK2719702.1"/>
    <property type="molecule type" value="Genomic_DNA"/>
</dbReference>
<keyword evidence="4" id="KW-1185">Reference proteome</keyword>
<evidence type="ECO:0000256" key="1">
    <source>
        <dbReference type="SAM" id="MobiDB-lite"/>
    </source>
</evidence>
<evidence type="ECO:0000313" key="3">
    <source>
        <dbReference type="EMBL" id="KAK2719702.1"/>
    </source>
</evidence>
<gene>
    <name evidence="3" type="ORF">QYM36_005251</name>
</gene>
<proteinExistence type="predicted"/>
<accession>A0AA88IF22</accession>
<name>A0AA88IF22_ARTSF</name>
<reference evidence="3" key="1">
    <citation type="submission" date="2023-07" db="EMBL/GenBank/DDBJ databases">
        <title>Chromosome-level genome assembly of Artemia franciscana.</title>
        <authorList>
            <person name="Jo E."/>
        </authorList>
    </citation>
    <scope>NUCLEOTIDE SEQUENCE</scope>
    <source>
        <tissue evidence="3">Whole body</tissue>
    </source>
</reference>
<evidence type="ECO:0000313" key="4">
    <source>
        <dbReference type="Proteomes" id="UP001187531"/>
    </source>
</evidence>
<feature type="chain" id="PRO_5041731397" description="Cuticle protein" evidence="2">
    <location>
        <begin position="32"/>
        <end position="179"/>
    </location>
</feature>
<dbReference type="Proteomes" id="UP001187531">
    <property type="component" value="Unassembled WGS sequence"/>
</dbReference>
<protein>
    <recommendedName>
        <fullName evidence="5">Cuticle protein</fullName>
    </recommendedName>
</protein>